<evidence type="ECO:0000256" key="1">
    <source>
        <dbReference type="SAM" id="MobiDB-lite"/>
    </source>
</evidence>
<organism evidence="3 4">
    <name type="scientific">Cerrena zonata</name>
    <dbReference type="NCBI Taxonomy" id="2478898"/>
    <lineage>
        <taxon>Eukaryota</taxon>
        <taxon>Fungi</taxon>
        <taxon>Dikarya</taxon>
        <taxon>Basidiomycota</taxon>
        <taxon>Agaricomycotina</taxon>
        <taxon>Agaricomycetes</taxon>
        <taxon>Polyporales</taxon>
        <taxon>Cerrenaceae</taxon>
        <taxon>Cerrena</taxon>
    </lineage>
</organism>
<feature type="region of interest" description="Disordered" evidence="1">
    <location>
        <begin position="25"/>
        <end position="44"/>
    </location>
</feature>
<dbReference type="AlphaFoldDB" id="A0AAW0GIQ5"/>
<feature type="compositionally biased region" description="Low complexity" evidence="1">
    <location>
        <begin position="50"/>
        <end position="63"/>
    </location>
</feature>
<evidence type="ECO:0000256" key="2">
    <source>
        <dbReference type="SAM" id="SignalP"/>
    </source>
</evidence>
<comment type="caution">
    <text evidence="3">The sequence shown here is derived from an EMBL/GenBank/DDBJ whole genome shotgun (WGS) entry which is preliminary data.</text>
</comment>
<proteinExistence type="predicted"/>
<keyword evidence="2" id="KW-0732">Signal</keyword>
<feature type="signal peptide" evidence="2">
    <location>
        <begin position="1"/>
        <end position="21"/>
    </location>
</feature>
<dbReference type="Proteomes" id="UP001385951">
    <property type="component" value="Unassembled WGS sequence"/>
</dbReference>
<gene>
    <name evidence="3" type="ORF">QCA50_003107</name>
</gene>
<feature type="chain" id="PRO_5043452071" evidence="2">
    <location>
        <begin position="22"/>
        <end position="107"/>
    </location>
</feature>
<feature type="compositionally biased region" description="Basic and acidic residues" evidence="1">
    <location>
        <begin position="91"/>
        <end position="107"/>
    </location>
</feature>
<reference evidence="3 4" key="1">
    <citation type="submission" date="2022-09" db="EMBL/GenBank/DDBJ databases">
        <authorList>
            <person name="Palmer J.M."/>
        </authorList>
    </citation>
    <scope>NUCLEOTIDE SEQUENCE [LARGE SCALE GENOMIC DNA]</scope>
    <source>
        <strain evidence="3 4">DSM 7382</strain>
    </source>
</reference>
<evidence type="ECO:0000313" key="3">
    <source>
        <dbReference type="EMBL" id="KAK7693538.1"/>
    </source>
</evidence>
<keyword evidence="4" id="KW-1185">Reference proteome</keyword>
<dbReference type="EMBL" id="JASBNA010000003">
    <property type="protein sequence ID" value="KAK7693538.1"/>
    <property type="molecule type" value="Genomic_DNA"/>
</dbReference>
<feature type="region of interest" description="Disordered" evidence="1">
    <location>
        <begin position="50"/>
        <end position="107"/>
    </location>
</feature>
<name>A0AAW0GIQ5_9APHY</name>
<feature type="compositionally biased region" description="Basic and acidic residues" evidence="1">
    <location>
        <begin position="69"/>
        <end position="79"/>
    </location>
</feature>
<sequence>MTPILGVGLILVMFLRPYTLKRNIVKGGQQQPQPNAGDIEAGGNGAQIAKVDAVDVSASGDDAQIPPAESRRSIEKTSPEEDVEDDAATAHGRENSTKEKGDVETIV</sequence>
<protein>
    <submittedName>
        <fullName evidence="3">Uncharacterized protein</fullName>
    </submittedName>
</protein>
<accession>A0AAW0GIQ5</accession>
<evidence type="ECO:0000313" key="4">
    <source>
        <dbReference type="Proteomes" id="UP001385951"/>
    </source>
</evidence>